<organism evidence="2 3">
    <name type="scientific">Thiorhodococcus fuscus</name>
    <dbReference type="NCBI Taxonomy" id="527200"/>
    <lineage>
        <taxon>Bacteria</taxon>
        <taxon>Pseudomonadati</taxon>
        <taxon>Pseudomonadota</taxon>
        <taxon>Gammaproteobacteria</taxon>
        <taxon>Chromatiales</taxon>
        <taxon>Chromatiaceae</taxon>
        <taxon>Thiorhodococcus</taxon>
    </lineage>
</organism>
<evidence type="ECO:0000259" key="1">
    <source>
        <dbReference type="PROSITE" id="PS50106"/>
    </source>
</evidence>
<reference evidence="3" key="1">
    <citation type="journal article" date="2019" name="Int. J. Syst. Evol. Microbiol.">
        <title>The Global Catalogue of Microorganisms (GCM) 10K type strain sequencing project: providing services to taxonomists for standard genome sequencing and annotation.</title>
        <authorList>
            <consortium name="The Broad Institute Genomics Platform"/>
            <consortium name="The Broad Institute Genome Sequencing Center for Infectious Disease"/>
            <person name="Wu L."/>
            <person name="Ma J."/>
        </authorList>
    </citation>
    <scope>NUCLEOTIDE SEQUENCE [LARGE SCALE GENOMIC DNA]</scope>
    <source>
        <strain evidence="3">KACC 12597</strain>
    </source>
</reference>
<dbReference type="SMART" id="SM00228">
    <property type="entry name" value="PDZ"/>
    <property type="match status" value="1"/>
</dbReference>
<dbReference type="InterPro" id="IPR040756">
    <property type="entry name" value="Peptidase_M61_N"/>
</dbReference>
<dbReference type="Gene3D" id="2.60.40.3650">
    <property type="match status" value="1"/>
</dbReference>
<sequence>MLDIHSESASSEQVTGSFAVSYRVRPENPHAHLFRIEMRIQNPPLGPLCLSMPAWIPGSYMVRDFARNLLKLDAVDEKDAALPIHKTDKQTWLCETFGKPLVLSYQVFAWDLSVRGAHLDATHAYFNGSALLLRAEGLDHLPCRIELLPPPSDRFGDWRVATSLRLLNADANGFGLYAADGYDDLIDHPVEMGRFRSLSFDVGGIRHGVAITGRHWVSESRLIQDLERICAQHAALFGVLPIDRYLFLLTVVGDGYGGLEHRYSTSLMCARDDLAGSMDEGVSDGYGRLLGLCSHEYFHLWMVKRIRPAALMEGGLDREVHTRLLWAFEGVTSYYDELALVRCGCIDPKTYLGMLATTITRVMRGPGRGVQTLAESSFDAWTKFYKQDENAPNAIVSYYAKGALVALALDLTLRERTQGAVSLDDVMRALWREHGETGIGVPERGVEAIAQSVSGLDLSEFFALALDSTQDLDLAPLLETVGIRMRLRPSRGDKDLGGVVESFDPIVPSNGLSIRLRSGVSEAVVQSVLTGGAGERAGLAPGDTLIAVDGLRATAENLGRLLGRAATQDSGVTLHLFRRDELLVLRADPQPADSDTCELMWLDRPTKAVEHARRAWLASLA</sequence>
<gene>
    <name evidence="2" type="ORF">ACFSJC_07255</name>
</gene>
<proteinExistence type="predicted"/>
<dbReference type="Gene3D" id="1.10.390.10">
    <property type="entry name" value="Neutral Protease Domain 2"/>
    <property type="match status" value="1"/>
</dbReference>
<dbReference type="InterPro" id="IPR024191">
    <property type="entry name" value="Peptidase_M61"/>
</dbReference>
<dbReference type="Gene3D" id="2.30.42.10">
    <property type="match status" value="1"/>
</dbReference>
<feature type="domain" description="PDZ" evidence="1">
    <location>
        <begin position="511"/>
        <end position="580"/>
    </location>
</feature>
<dbReference type="EMBL" id="JBHUHX010000015">
    <property type="protein sequence ID" value="MFD2111632.1"/>
    <property type="molecule type" value="Genomic_DNA"/>
</dbReference>
<dbReference type="RefSeq" id="WP_386025224.1">
    <property type="nucleotide sequence ID" value="NZ_JBHUHX010000015.1"/>
</dbReference>
<comment type="caution">
    <text evidence="2">The sequence shown here is derived from an EMBL/GenBank/DDBJ whole genome shotgun (WGS) entry which is preliminary data.</text>
</comment>
<evidence type="ECO:0000313" key="3">
    <source>
        <dbReference type="Proteomes" id="UP001597337"/>
    </source>
</evidence>
<dbReference type="InterPro" id="IPR027268">
    <property type="entry name" value="Peptidase_M4/M1_CTD_sf"/>
</dbReference>
<dbReference type="Pfam" id="PF00595">
    <property type="entry name" value="PDZ"/>
    <property type="match status" value="1"/>
</dbReference>
<name>A0ABW4Y7K0_9GAMM</name>
<dbReference type="InterPro" id="IPR007963">
    <property type="entry name" value="Peptidase_M61_catalytic"/>
</dbReference>
<evidence type="ECO:0000313" key="2">
    <source>
        <dbReference type="EMBL" id="MFD2111632.1"/>
    </source>
</evidence>
<dbReference type="Pfam" id="PF05299">
    <property type="entry name" value="Peptidase_M61"/>
    <property type="match status" value="1"/>
</dbReference>
<dbReference type="SUPFAM" id="SSF55486">
    <property type="entry name" value="Metalloproteases ('zincins'), catalytic domain"/>
    <property type="match status" value="1"/>
</dbReference>
<dbReference type="Proteomes" id="UP001597337">
    <property type="component" value="Unassembled WGS sequence"/>
</dbReference>
<dbReference type="Pfam" id="PF17899">
    <property type="entry name" value="Peptidase_M61_N"/>
    <property type="match status" value="1"/>
</dbReference>
<protein>
    <submittedName>
        <fullName evidence="2">M61 family metallopeptidase</fullName>
    </submittedName>
</protein>
<dbReference type="PROSITE" id="PS50106">
    <property type="entry name" value="PDZ"/>
    <property type="match status" value="1"/>
</dbReference>
<dbReference type="PIRSF" id="PIRSF016493">
    <property type="entry name" value="Glycyl_aminpptds"/>
    <property type="match status" value="1"/>
</dbReference>
<dbReference type="SUPFAM" id="SSF50156">
    <property type="entry name" value="PDZ domain-like"/>
    <property type="match status" value="1"/>
</dbReference>
<keyword evidence="3" id="KW-1185">Reference proteome</keyword>
<accession>A0ABW4Y7K0</accession>
<dbReference type="InterPro" id="IPR036034">
    <property type="entry name" value="PDZ_sf"/>
</dbReference>
<dbReference type="InterPro" id="IPR001478">
    <property type="entry name" value="PDZ"/>
</dbReference>